<dbReference type="GeneTree" id="ENSGT00940000163963"/>
<protein>
    <recommendedName>
        <fullName evidence="4">Dual oxidase</fullName>
    </recommendedName>
</protein>
<keyword evidence="3" id="KW-1185">Reference proteome</keyword>
<accession>A0A3Q2Z4W0</accession>
<dbReference type="PANTHER" id="PTHR11475">
    <property type="entry name" value="OXIDASE/PEROXIDASE"/>
    <property type="match status" value="1"/>
</dbReference>
<evidence type="ECO:0008006" key="4">
    <source>
        <dbReference type="Google" id="ProtNLM"/>
    </source>
</evidence>
<dbReference type="PRINTS" id="PR00457">
    <property type="entry name" value="ANPEROXIDASE"/>
</dbReference>
<dbReference type="OMA" id="HIAFEIM"/>
<proteinExistence type="predicted"/>
<evidence type="ECO:0000256" key="1">
    <source>
        <dbReference type="SAM" id="MobiDB-lite"/>
    </source>
</evidence>
<evidence type="ECO:0000313" key="2">
    <source>
        <dbReference type="Ensembl" id="ENSHCOP00000026830.1"/>
    </source>
</evidence>
<dbReference type="InterPro" id="IPR037120">
    <property type="entry name" value="Haem_peroxidase_sf_animal"/>
</dbReference>
<dbReference type="InterPro" id="IPR010255">
    <property type="entry name" value="Haem_peroxidase_sf"/>
</dbReference>
<feature type="compositionally biased region" description="Polar residues" evidence="1">
    <location>
        <begin position="14"/>
        <end position="27"/>
    </location>
</feature>
<dbReference type="Ensembl" id="ENSHCOT00000022380.1">
    <property type="protein sequence ID" value="ENSHCOP00000026830.1"/>
    <property type="gene ID" value="ENSHCOG00000018146.1"/>
</dbReference>
<dbReference type="AlphaFoldDB" id="A0A3Q2Z4W0"/>
<reference evidence="2" key="1">
    <citation type="submission" date="2025-08" db="UniProtKB">
        <authorList>
            <consortium name="Ensembl"/>
        </authorList>
    </citation>
    <scope>IDENTIFICATION</scope>
</reference>
<name>A0A3Q2Z4W0_HIPCM</name>
<dbReference type="InterPro" id="IPR019791">
    <property type="entry name" value="Haem_peroxidase_animal"/>
</dbReference>
<dbReference type="Proteomes" id="UP000264820">
    <property type="component" value="Unplaced"/>
</dbReference>
<dbReference type="GO" id="GO:0006979">
    <property type="term" value="P:response to oxidative stress"/>
    <property type="evidence" value="ECO:0007669"/>
    <property type="project" value="InterPro"/>
</dbReference>
<dbReference type="SUPFAM" id="SSF48113">
    <property type="entry name" value="Heme-dependent peroxidases"/>
    <property type="match status" value="1"/>
</dbReference>
<dbReference type="Pfam" id="PF03098">
    <property type="entry name" value="An_peroxidase"/>
    <property type="match status" value="1"/>
</dbReference>
<organism evidence="2 3">
    <name type="scientific">Hippocampus comes</name>
    <name type="common">Tiger tail seahorse</name>
    <dbReference type="NCBI Taxonomy" id="109280"/>
    <lineage>
        <taxon>Eukaryota</taxon>
        <taxon>Metazoa</taxon>
        <taxon>Chordata</taxon>
        <taxon>Craniata</taxon>
        <taxon>Vertebrata</taxon>
        <taxon>Euteleostomi</taxon>
        <taxon>Actinopterygii</taxon>
        <taxon>Neopterygii</taxon>
        <taxon>Teleostei</taxon>
        <taxon>Neoteleostei</taxon>
        <taxon>Acanthomorphata</taxon>
        <taxon>Syngnathiaria</taxon>
        <taxon>Syngnathiformes</taxon>
        <taxon>Syngnathoidei</taxon>
        <taxon>Syngnathidae</taxon>
        <taxon>Hippocampus</taxon>
    </lineage>
</organism>
<feature type="region of interest" description="Disordered" evidence="1">
    <location>
        <begin position="1"/>
        <end position="27"/>
    </location>
</feature>
<dbReference type="GO" id="GO:0004601">
    <property type="term" value="F:peroxidase activity"/>
    <property type="evidence" value="ECO:0007669"/>
    <property type="project" value="InterPro"/>
</dbReference>
<reference evidence="2" key="2">
    <citation type="submission" date="2025-09" db="UniProtKB">
        <authorList>
            <consortium name="Ensembl"/>
        </authorList>
    </citation>
    <scope>IDENTIFICATION</scope>
</reference>
<dbReference type="PROSITE" id="PS50292">
    <property type="entry name" value="PEROXIDASE_3"/>
    <property type="match status" value="1"/>
</dbReference>
<dbReference type="Gene3D" id="1.10.640.10">
    <property type="entry name" value="Haem peroxidase domain superfamily, animal type"/>
    <property type="match status" value="1"/>
</dbReference>
<dbReference type="GO" id="GO:0020037">
    <property type="term" value="F:heme binding"/>
    <property type="evidence" value="ECO:0007669"/>
    <property type="project" value="InterPro"/>
</dbReference>
<dbReference type="STRING" id="109280.ENSHCOP00000026830"/>
<evidence type="ECO:0000313" key="3">
    <source>
        <dbReference type="Proteomes" id="UP000264820"/>
    </source>
</evidence>
<sequence>VYQAENEPELPNPRSLSRTVSVGPSGLPSTRNHTVLSLFFGYHIAFEIMNTRTPGCPPEFMNIPVPKGDPVFDPNATGEVLLPFQRGPWDKDTGQSPGNPRTQVNLVTAWIDGSSIYGPCNSWSDSLRSFSNGLLASGFEKNMPRQATSHSLMWSAADPTTGDHGPEGLYELGNAWGNENMFTAAEGIIWFRYHNYLASKLREEHPQWSDEELFQNARKTVVATFQNIALYEWLPAYLGDRTLPPYPGYQKFVDPAISPEFETAAMRLGITMAPPGVYMRNRTCHFRKIINTDGSLSSALRLCNSFWKRQAVNVNTSRDVDDLIMGMASQIAEEVDHIVVEDLRGHLLKSPTARCQSVRWTMPSEP</sequence>
<dbReference type="PANTHER" id="PTHR11475:SF144">
    <property type="entry name" value="NAD(P)H OXIDASE (H2O2-FORMING)"/>
    <property type="match status" value="1"/>
</dbReference>